<accession>A2GCA0</accession>
<dbReference type="InParanoid" id="A2GCA0"/>
<dbReference type="RefSeq" id="XP_001298148.1">
    <property type="nucleotide sequence ID" value="XM_001298147.1"/>
</dbReference>
<protein>
    <submittedName>
        <fullName evidence="1">Uncharacterized protein</fullName>
    </submittedName>
</protein>
<reference evidence="1" key="1">
    <citation type="submission" date="2006-10" db="EMBL/GenBank/DDBJ databases">
        <authorList>
            <person name="Amadeo P."/>
            <person name="Zhao Q."/>
            <person name="Wortman J."/>
            <person name="Fraser-Liggett C."/>
            <person name="Carlton J."/>
        </authorList>
    </citation>
    <scope>NUCLEOTIDE SEQUENCE</scope>
    <source>
        <strain evidence="1">G3</strain>
    </source>
</reference>
<name>A2GCA0_TRIV3</name>
<dbReference type="KEGG" id="tva:4742856"/>
<evidence type="ECO:0000313" key="2">
    <source>
        <dbReference type="Proteomes" id="UP000001542"/>
    </source>
</evidence>
<dbReference type="EMBL" id="DS115025">
    <property type="protein sequence ID" value="EAX85218.1"/>
    <property type="molecule type" value="Genomic_DNA"/>
</dbReference>
<dbReference type="Proteomes" id="UP000001542">
    <property type="component" value="Unassembled WGS sequence"/>
</dbReference>
<reference evidence="1" key="2">
    <citation type="journal article" date="2007" name="Science">
        <title>Draft genome sequence of the sexually transmitted pathogen Trichomonas vaginalis.</title>
        <authorList>
            <person name="Carlton J.M."/>
            <person name="Hirt R.P."/>
            <person name="Silva J.C."/>
            <person name="Delcher A.L."/>
            <person name="Schatz M."/>
            <person name="Zhao Q."/>
            <person name="Wortman J.R."/>
            <person name="Bidwell S.L."/>
            <person name="Alsmark U.C.M."/>
            <person name="Besteiro S."/>
            <person name="Sicheritz-Ponten T."/>
            <person name="Noel C.J."/>
            <person name="Dacks J.B."/>
            <person name="Foster P.G."/>
            <person name="Simillion C."/>
            <person name="Van de Peer Y."/>
            <person name="Miranda-Saavedra D."/>
            <person name="Barton G.J."/>
            <person name="Westrop G.D."/>
            <person name="Mueller S."/>
            <person name="Dessi D."/>
            <person name="Fiori P.L."/>
            <person name="Ren Q."/>
            <person name="Paulsen I."/>
            <person name="Zhang H."/>
            <person name="Bastida-Corcuera F.D."/>
            <person name="Simoes-Barbosa A."/>
            <person name="Brown M.T."/>
            <person name="Hayes R.D."/>
            <person name="Mukherjee M."/>
            <person name="Okumura C.Y."/>
            <person name="Schneider R."/>
            <person name="Smith A.J."/>
            <person name="Vanacova S."/>
            <person name="Villalvazo M."/>
            <person name="Haas B.J."/>
            <person name="Pertea M."/>
            <person name="Feldblyum T.V."/>
            <person name="Utterback T.R."/>
            <person name="Shu C.L."/>
            <person name="Osoegawa K."/>
            <person name="de Jong P.J."/>
            <person name="Hrdy I."/>
            <person name="Horvathova L."/>
            <person name="Zubacova Z."/>
            <person name="Dolezal P."/>
            <person name="Malik S.B."/>
            <person name="Logsdon J.M. Jr."/>
            <person name="Henze K."/>
            <person name="Gupta A."/>
            <person name="Wang C.C."/>
            <person name="Dunne R.L."/>
            <person name="Upcroft J.A."/>
            <person name="Upcroft P."/>
            <person name="White O."/>
            <person name="Salzberg S.L."/>
            <person name="Tang P."/>
            <person name="Chiu C.-H."/>
            <person name="Lee Y.-S."/>
            <person name="Embley T.M."/>
            <person name="Coombs G.H."/>
            <person name="Mottram J.C."/>
            <person name="Tachezy J."/>
            <person name="Fraser-Liggett C.M."/>
            <person name="Johnson P.J."/>
        </authorList>
    </citation>
    <scope>NUCLEOTIDE SEQUENCE [LARGE SCALE GENOMIC DNA]</scope>
    <source>
        <strain evidence="1">G3</strain>
    </source>
</reference>
<gene>
    <name evidence="1" type="ORF">TVAG_116340</name>
</gene>
<evidence type="ECO:0000313" key="1">
    <source>
        <dbReference type="EMBL" id="EAX85218.1"/>
    </source>
</evidence>
<organism evidence="1 2">
    <name type="scientific">Trichomonas vaginalis (strain ATCC PRA-98 / G3)</name>
    <dbReference type="NCBI Taxonomy" id="412133"/>
    <lineage>
        <taxon>Eukaryota</taxon>
        <taxon>Metamonada</taxon>
        <taxon>Parabasalia</taxon>
        <taxon>Trichomonadida</taxon>
        <taxon>Trichomonadidae</taxon>
        <taxon>Trichomonas</taxon>
    </lineage>
</organism>
<dbReference type="AlphaFoldDB" id="A2GCA0"/>
<sequence length="136" mass="16081">MEEDYKFIEAEIKERVTGDSEERVGINFELVQEFIDNPNDEYLLLILNSFSKEEDFEILLSNLFDKILDLIIANNETLNNLNLWCLISKLLNYKEICENLNHELFSIAIEKNRNSYYIADCIENYIFNSEDMGIYS</sequence>
<dbReference type="VEuPathDB" id="TrichDB:TVAGG3_0115890"/>
<proteinExistence type="predicted"/>
<keyword evidence="2" id="KW-1185">Reference proteome</keyword>
<dbReference type="VEuPathDB" id="TrichDB:TVAG_116340"/>